<dbReference type="PANTHER" id="PTHR33365:SF4">
    <property type="entry name" value="CYCLOCHLOROTINE BIOSYNTHESIS PROTEIN O"/>
    <property type="match status" value="1"/>
</dbReference>
<evidence type="ECO:0000256" key="4">
    <source>
        <dbReference type="SAM" id="Phobius"/>
    </source>
</evidence>
<keyword evidence="4" id="KW-1133">Transmembrane helix</keyword>
<organism evidence="6 8">
    <name type="scientific">Venturia inaequalis</name>
    <name type="common">Apple scab fungus</name>
    <dbReference type="NCBI Taxonomy" id="5025"/>
    <lineage>
        <taxon>Eukaryota</taxon>
        <taxon>Fungi</taxon>
        <taxon>Dikarya</taxon>
        <taxon>Ascomycota</taxon>
        <taxon>Pezizomycotina</taxon>
        <taxon>Dothideomycetes</taxon>
        <taxon>Pleosporomycetidae</taxon>
        <taxon>Venturiales</taxon>
        <taxon>Venturiaceae</taxon>
        <taxon>Venturia</taxon>
    </lineage>
</organism>
<feature type="compositionally biased region" description="Basic and acidic residues" evidence="3">
    <location>
        <begin position="147"/>
        <end position="167"/>
    </location>
</feature>
<dbReference type="InterPro" id="IPR021765">
    <property type="entry name" value="UstYa-like"/>
</dbReference>
<reference evidence="6 8" key="1">
    <citation type="submission" date="2019-07" db="EMBL/GenBank/DDBJ databases">
        <title>Venturia inaequalis Genome Resource.</title>
        <authorList>
            <person name="Lichtner F.J."/>
        </authorList>
    </citation>
    <scope>NUCLEOTIDE SEQUENCE [LARGE SCALE GENOMIC DNA]</scope>
    <source>
        <strain evidence="5 7">120213</strain>
        <strain evidence="6 8">DMI_063113</strain>
    </source>
</reference>
<dbReference type="Proteomes" id="UP000490939">
    <property type="component" value="Unassembled WGS sequence"/>
</dbReference>
<evidence type="ECO:0008006" key="9">
    <source>
        <dbReference type="Google" id="ProtNLM"/>
    </source>
</evidence>
<feature type="region of interest" description="Disordered" evidence="3">
    <location>
        <begin position="146"/>
        <end position="170"/>
    </location>
</feature>
<dbReference type="PANTHER" id="PTHR33365">
    <property type="entry name" value="YALI0B05434P"/>
    <property type="match status" value="1"/>
</dbReference>
<dbReference type="GO" id="GO:0043386">
    <property type="term" value="P:mycotoxin biosynthetic process"/>
    <property type="evidence" value="ECO:0007669"/>
    <property type="project" value="InterPro"/>
</dbReference>
<evidence type="ECO:0000313" key="6">
    <source>
        <dbReference type="EMBL" id="KAE9972472.1"/>
    </source>
</evidence>
<proteinExistence type="inferred from homology"/>
<comment type="similarity">
    <text evidence="2">Belongs to the ustYa family.</text>
</comment>
<keyword evidence="8" id="KW-1185">Reference proteome</keyword>
<evidence type="ECO:0000256" key="3">
    <source>
        <dbReference type="SAM" id="MobiDB-lite"/>
    </source>
</evidence>
<gene>
    <name evidence="6" type="ORF">EG327_009490</name>
    <name evidence="5" type="ORF">EG328_000308</name>
</gene>
<feature type="transmembrane region" description="Helical" evidence="4">
    <location>
        <begin position="41"/>
        <end position="59"/>
    </location>
</feature>
<comment type="caution">
    <text evidence="6">The sequence shown here is derived from an EMBL/GenBank/DDBJ whole genome shotgun (WGS) entry which is preliminary data.</text>
</comment>
<evidence type="ECO:0000256" key="2">
    <source>
        <dbReference type="ARBA" id="ARBA00035112"/>
    </source>
</evidence>
<accession>A0A8H3UN60</accession>
<evidence type="ECO:0000313" key="8">
    <source>
        <dbReference type="Proteomes" id="UP000490939"/>
    </source>
</evidence>
<dbReference type="EMBL" id="WNWR01000631">
    <property type="protein sequence ID" value="KAE9972472.1"/>
    <property type="molecule type" value="Genomic_DNA"/>
</dbReference>
<keyword evidence="4" id="KW-0472">Membrane</keyword>
<dbReference type="EMBL" id="WNWS01001039">
    <property type="protein sequence ID" value="KAE9962561.1"/>
    <property type="molecule type" value="Genomic_DNA"/>
</dbReference>
<sequence length="301" mass="33854">MKPTHLTINTSLPPNLPYYTTIITTTTTTTTEPLSQRRRTLLALLTFAALTTLSLLYFHPPSTTFHITTTRTTPRTFVPNPSYNDLSPSADGNWTSLLPPNGGFLSQRVGKKEDGHYEMVGLTMFHQLHCLSMIRGALQQQQSKIEMFGDGRKGREGAETDRRKSGEDGEDLFGVRRKRSESGEDFFGVRRKRNAQSEEGLSGVGKKKTSEEGHLGVPEHYLHCFDYLVQTILCNADATLEPAHEIEDGRIAVDGYDVQRQCKNSDAVWARVMGANSVPGWKLNPQDAREPEFEMMKRRYS</sequence>
<protein>
    <recommendedName>
        <fullName evidence="9">Tat pathway signal sequence protein</fullName>
    </recommendedName>
</protein>
<evidence type="ECO:0000256" key="1">
    <source>
        <dbReference type="ARBA" id="ARBA00004685"/>
    </source>
</evidence>
<evidence type="ECO:0000313" key="7">
    <source>
        <dbReference type="Proteomes" id="UP000447873"/>
    </source>
</evidence>
<dbReference type="Pfam" id="PF11807">
    <property type="entry name" value="UstYa"/>
    <property type="match status" value="2"/>
</dbReference>
<comment type="pathway">
    <text evidence="1">Mycotoxin biosynthesis.</text>
</comment>
<dbReference type="Proteomes" id="UP000447873">
    <property type="component" value="Unassembled WGS sequence"/>
</dbReference>
<name>A0A8H3UN60_VENIN</name>
<keyword evidence="4" id="KW-0812">Transmembrane</keyword>
<dbReference type="AlphaFoldDB" id="A0A8H3UN60"/>
<evidence type="ECO:0000313" key="5">
    <source>
        <dbReference type="EMBL" id="KAE9962561.1"/>
    </source>
</evidence>